<evidence type="ECO:0000313" key="10">
    <source>
        <dbReference type="Proteomes" id="UP000887566"/>
    </source>
</evidence>
<comment type="pathway">
    <text evidence="1 9">Carbohydrate degradation; glycolysis; D-glyceraldehyde 3-phosphate from glycerone phosphate: step 1/1.</text>
</comment>
<dbReference type="Gene3D" id="3.20.20.70">
    <property type="entry name" value="Aldolase class I"/>
    <property type="match status" value="1"/>
</dbReference>
<evidence type="ECO:0000256" key="1">
    <source>
        <dbReference type="ARBA" id="ARBA00004680"/>
    </source>
</evidence>
<dbReference type="NCBIfam" id="TIGR00419">
    <property type="entry name" value="tim"/>
    <property type="match status" value="1"/>
</dbReference>
<evidence type="ECO:0000256" key="7">
    <source>
        <dbReference type="ARBA" id="ARBA00023152"/>
    </source>
</evidence>
<dbReference type="InterPro" id="IPR000652">
    <property type="entry name" value="Triosephosphate_isomerase"/>
</dbReference>
<evidence type="ECO:0000256" key="8">
    <source>
        <dbReference type="ARBA" id="ARBA00023235"/>
    </source>
</evidence>
<dbReference type="InterPro" id="IPR020861">
    <property type="entry name" value="Triosephosphate_isomerase_AS"/>
</dbReference>
<protein>
    <recommendedName>
        <fullName evidence="5 9">Triosephosphate isomerase</fullName>
        <ecNumber evidence="9">5.3.1.1</ecNumber>
    </recommendedName>
</protein>
<dbReference type="PANTHER" id="PTHR21139:SF2">
    <property type="entry name" value="TRIOSEPHOSPHATE ISOMERASE"/>
    <property type="match status" value="1"/>
</dbReference>
<keyword evidence="6 9" id="KW-0312">Gluconeogenesis</keyword>
<dbReference type="GO" id="GO:0005829">
    <property type="term" value="C:cytosol"/>
    <property type="evidence" value="ECO:0007669"/>
    <property type="project" value="TreeGrafter"/>
</dbReference>
<dbReference type="AlphaFoldDB" id="A0A914W3F2"/>
<reference evidence="11" key="1">
    <citation type="submission" date="2022-11" db="UniProtKB">
        <authorList>
            <consortium name="WormBaseParasite"/>
        </authorList>
    </citation>
    <scope>IDENTIFICATION</scope>
</reference>
<dbReference type="Pfam" id="PF00121">
    <property type="entry name" value="TIM"/>
    <property type="match status" value="1"/>
</dbReference>
<dbReference type="EC" id="5.3.1.1" evidence="9"/>
<evidence type="ECO:0000256" key="9">
    <source>
        <dbReference type="RuleBase" id="RU363013"/>
    </source>
</evidence>
<dbReference type="PROSITE" id="PS51440">
    <property type="entry name" value="TIM_2"/>
    <property type="match status" value="1"/>
</dbReference>
<accession>A0A914W3F2</accession>
<keyword evidence="8 9" id="KW-0413">Isomerase</keyword>
<dbReference type="CDD" id="cd00311">
    <property type="entry name" value="TIM"/>
    <property type="match status" value="1"/>
</dbReference>
<comment type="subunit">
    <text evidence="4">Homodimer.</text>
</comment>
<dbReference type="InterPro" id="IPR013785">
    <property type="entry name" value="Aldolase_TIM"/>
</dbReference>
<evidence type="ECO:0000256" key="6">
    <source>
        <dbReference type="ARBA" id="ARBA00022432"/>
    </source>
</evidence>
<dbReference type="GO" id="GO:0006096">
    <property type="term" value="P:glycolytic process"/>
    <property type="evidence" value="ECO:0007669"/>
    <property type="project" value="UniProtKB-KW"/>
</dbReference>
<dbReference type="InterPro" id="IPR022896">
    <property type="entry name" value="TrioseP_Isoase_bac/euk"/>
</dbReference>
<comment type="catalytic activity">
    <reaction evidence="9">
        <text>D-glyceraldehyde 3-phosphate = dihydroxyacetone phosphate</text>
        <dbReference type="Rhea" id="RHEA:18585"/>
        <dbReference type="ChEBI" id="CHEBI:57642"/>
        <dbReference type="ChEBI" id="CHEBI:59776"/>
        <dbReference type="EC" id="5.3.1.1"/>
    </reaction>
</comment>
<evidence type="ECO:0000256" key="2">
    <source>
        <dbReference type="ARBA" id="ARBA00004742"/>
    </source>
</evidence>
<keyword evidence="7 9" id="KW-0324">Glycolysis</keyword>
<dbReference type="InterPro" id="IPR035990">
    <property type="entry name" value="TIM_sf"/>
</dbReference>
<sequence length="252" mass="27343">MAPVAPTRKFYVGGNWKMNGDKSMIDGIVAFMNQSGANPNVDVVVAPPAAYLCYAREHLNAGIQVAAQNCYKTAKGAFTGEISPAMIKDVGATWVILGHSERRHVFGESDELIAEKTVHALESGLGVIFCIGEKLDERQGDKTKEVCFRQLQAIVDKNVSWDKIVVAYEPVWAIGTGVTASPEQAQETHQWVRDFLKDKVSGDVANKTRILYGGSVTAENCQELAKKPDIDGFLVGGASLKADFVKIINARS</sequence>
<dbReference type="PROSITE" id="PS00171">
    <property type="entry name" value="TIM_1"/>
    <property type="match status" value="1"/>
</dbReference>
<name>A0A914W3F2_9BILA</name>
<proteinExistence type="inferred from homology"/>
<comment type="pathway">
    <text evidence="2 9">Carbohydrate biosynthesis; gluconeogenesis.</text>
</comment>
<comment type="similarity">
    <text evidence="3 9">Belongs to the triosephosphate isomerase family.</text>
</comment>
<dbReference type="GO" id="GO:0006094">
    <property type="term" value="P:gluconeogenesis"/>
    <property type="evidence" value="ECO:0007669"/>
    <property type="project" value="UniProtKB-KW"/>
</dbReference>
<keyword evidence="10" id="KW-1185">Reference proteome</keyword>
<dbReference type="HAMAP" id="MF_00147_B">
    <property type="entry name" value="TIM_B"/>
    <property type="match status" value="1"/>
</dbReference>
<dbReference type="GO" id="GO:0019563">
    <property type="term" value="P:glycerol catabolic process"/>
    <property type="evidence" value="ECO:0007669"/>
    <property type="project" value="TreeGrafter"/>
</dbReference>
<dbReference type="Proteomes" id="UP000887566">
    <property type="component" value="Unplaced"/>
</dbReference>
<evidence type="ECO:0000256" key="4">
    <source>
        <dbReference type="ARBA" id="ARBA00011738"/>
    </source>
</evidence>
<dbReference type="GO" id="GO:0046166">
    <property type="term" value="P:glyceraldehyde-3-phosphate biosynthetic process"/>
    <property type="evidence" value="ECO:0007669"/>
    <property type="project" value="TreeGrafter"/>
</dbReference>
<dbReference type="PANTHER" id="PTHR21139">
    <property type="entry name" value="TRIOSEPHOSPHATE ISOMERASE"/>
    <property type="match status" value="1"/>
</dbReference>
<evidence type="ECO:0000313" key="11">
    <source>
        <dbReference type="WBParaSite" id="PSAMB.scaffold3143size20243.g20497.t1"/>
    </source>
</evidence>
<evidence type="ECO:0000256" key="3">
    <source>
        <dbReference type="ARBA" id="ARBA00007422"/>
    </source>
</evidence>
<dbReference type="WBParaSite" id="PSAMB.scaffold3143size20243.g20497.t1">
    <property type="protein sequence ID" value="PSAMB.scaffold3143size20243.g20497.t1"/>
    <property type="gene ID" value="PSAMB.scaffold3143size20243.g20497"/>
</dbReference>
<dbReference type="GO" id="GO:0004807">
    <property type="term" value="F:triose-phosphate isomerase activity"/>
    <property type="evidence" value="ECO:0007669"/>
    <property type="project" value="UniProtKB-EC"/>
</dbReference>
<organism evidence="10 11">
    <name type="scientific">Plectus sambesii</name>
    <dbReference type="NCBI Taxonomy" id="2011161"/>
    <lineage>
        <taxon>Eukaryota</taxon>
        <taxon>Metazoa</taxon>
        <taxon>Ecdysozoa</taxon>
        <taxon>Nematoda</taxon>
        <taxon>Chromadorea</taxon>
        <taxon>Plectida</taxon>
        <taxon>Plectina</taxon>
        <taxon>Plectoidea</taxon>
        <taxon>Plectidae</taxon>
        <taxon>Plectus</taxon>
    </lineage>
</organism>
<dbReference type="FunFam" id="3.20.20.70:FF:000025">
    <property type="entry name" value="Triosephosphate isomerase"/>
    <property type="match status" value="1"/>
</dbReference>
<dbReference type="SUPFAM" id="SSF51351">
    <property type="entry name" value="Triosephosphate isomerase (TIM)"/>
    <property type="match status" value="1"/>
</dbReference>
<evidence type="ECO:0000256" key="5">
    <source>
        <dbReference type="ARBA" id="ARBA00019397"/>
    </source>
</evidence>